<evidence type="ECO:0000313" key="4">
    <source>
        <dbReference type="RefSeq" id="XP_021858667.1"/>
    </source>
</evidence>
<organism evidence="3 4">
    <name type="scientific">Spinacia oleracea</name>
    <name type="common">Spinach</name>
    <dbReference type="NCBI Taxonomy" id="3562"/>
    <lineage>
        <taxon>Eukaryota</taxon>
        <taxon>Viridiplantae</taxon>
        <taxon>Streptophyta</taxon>
        <taxon>Embryophyta</taxon>
        <taxon>Tracheophyta</taxon>
        <taxon>Spermatophyta</taxon>
        <taxon>Magnoliopsida</taxon>
        <taxon>eudicotyledons</taxon>
        <taxon>Gunneridae</taxon>
        <taxon>Pentapetalae</taxon>
        <taxon>Caryophyllales</taxon>
        <taxon>Chenopodiaceae</taxon>
        <taxon>Chenopodioideae</taxon>
        <taxon>Anserineae</taxon>
        <taxon>Spinacia</taxon>
    </lineage>
</organism>
<feature type="domain" description="DUF4283" evidence="1">
    <location>
        <begin position="38"/>
        <end position="110"/>
    </location>
</feature>
<accession>A0A9R0IZV6</accession>
<protein>
    <recommendedName>
        <fullName evidence="5">DUF4283 domain-containing protein</fullName>
    </recommendedName>
</protein>
<dbReference type="PANTHER" id="PTHR31286:SF167">
    <property type="entry name" value="OS09G0268800 PROTEIN"/>
    <property type="match status" value="1"/>
</dbReference>
<reference evidence="4" key="2">
    <citation type="submission" date="2025-08" db="UniProtKB">
        <authorList>
            <consortium name="RefSeq"/>
        </authorList>
    </citation>
    <scope>IDENTIFICATION</scope>
    <source>
        <tissue evidence="4">Leaf</tissue>
    </source>
</reference>
<keyword evidence="3" id="KW-1185">Reference proteome</keyword>
<dbReference type="RefSeq" id="XP_021858667.1">
    <property type="nucleotide sequence ID" value="XM_022002975.1"/>
</dbReference>
<gene>
    <name evidence="4" type="primary">LOC110797848</name>
</gene>
<feature type="domain" description="Zinc knuckle CX2CX4HX4C" evidence="2">
    <location>
        <begin position="154"/>
        <end position="200"/>
    </location>
</feature>
<dbReference type="KEGG" id="soe:110797848"/>
<evidence type="ECO:0000259" key="2">
    <source>
        <dbReference type="Pfam" id="PF14392"/>
    </source>
</evidence>
<dbReference type="AlphaFoldDB" id="A0A9R0IZV6"/>
<proteinExistence type="predicted"/>
<dbReference type="Pfam" id="PF14111">
    <property type="entry name" value="DUF4283"/>
    <property type="match status" value="1"/>
</dbReference>
<evidence type="ECO:0000259" key="1">
    <source>
        <dbReference type="Pfam" id="PF14111"/>
    </source>
</evidence>
<evidence type="ECO:0008006" key="5">
    <source>
        <dbReference type="Google" id="ProtNLM"/>
    </source>
</evidence>
<evidence type="ECO:0000313" key="3">
    <source>
        <dbReference type="Proteomes" id="UP000813463"/>
    </source>
</evidence>
<dbReference type="GeneID" id="110797848"/>
<name>A0A9R0IZV6_SPIOL</name>
<dbReference type="PANTHER" id="PTHR31286">
    <property type="entry name" value="GLYCINE-RICH CELL WALL STRUCTURAL PROTEIN 1.8-LIKE"/>
    <property type="match status" value="1"/>
</dbReference>
<dbReference type="InterPro" id="IPR025558">
    <property type="entry name" value="DUF4283"/>
</dbReference>
<dbReference type="InterPro" id="IPR040256">
    <property type="entry name" value="At4g02000-like"/>
</dbReference>
<sequence>MADELLKDWEKLKLTVEEDVVFGRDFEDVEDAGSRDQISLILVGKMLTRRPFNFEAMKRTLTQIWRLQEHVVIRMIEMNLFVFQFFCEADKDRVLEGCPWSFDNQILCLKETDGRKRNSSFAYDIGESLGGFLDFDNTDSFGWDEFMRIKVLCDIEKPLRRGVKLATGPETEIWLDIKYERLGDLCYFYGKLGHTDRDCQSQVKATESENDVVYQYGPWLVASPHRHPKMSITDKEKEKKWVDNFR</sequence>
<dbReference type="Pfam" id="PF14392">
    <property type="entry name" value="zf-CCHC_4"/>
    <property type="match status" value="1"/>
</dbReference>
<dbReference type="OrthoDB" id="1750606at2759"/>
<dbReference type="Proteomes" id="UP000813463">
    <property type="component" value="Chromosome 3"/>
</dbReference>
<dbReference type="InterPro" id="IPR025836">
    <property type="entry name" value="Zn_knuckle_CX2CX4HX4C"/>
</dbReference>
<reference evidence="3" key="1">
    <citation type="journal article" date="2021" name="Nat. Commun.">
        <title>Genomic analyses provide insights into spinach domestication and the genetic basis of agronomic traits.</title>
        <authorList>
            <person name="Cai X."/>
            <person name="Sun X."/>
            <person name="Xu C."/>
            <person name="Sun H."/>
            <person name="Wang X."/>
            <person name="Ge C."/>
            <person name="Zhang Z."/>
            <person name="Wang Q."/>
            <person name="Fei Z."/>
            <person name="Jiao C."/>
            <person name="Wang Q."/>
        </authorList>
    </citation>
    <scope>NUCLEOTIDE SEQUENCE [LARGE SCALE GENOMIC DNA]</scope>
    <source>
        <strain evidence="3">cv. Varoflay</strain>
    </source>
</reference>